<dbReference type="AlphaFoldDB" id="A0A143BGU0"/>
<sequence>MPITRRHVAALALGALVLTLPATPVLAQGPGKVVSINPFLPLAGFFQGEFEGRIKDNLAVAVSASHIQFDDIYTNADVKLRLYPQERGLQGFAIATGLGYGRIRNENIDEFCTGIPNVDCAAQTKSTSGATFSVEMHYQWLLGKSRNTAVTLGGGAKRYYIGEETKNGFDNFQEYLPTLRLTVGYAFR</sequence>
<keyword evidence="3" id="KW-1185">Reference proteome</keyword>
<protein>
    <recommendedName>
        <fullName evidence="4">Outer membrane protein beta-barrel domain-containing protein</fullName>
    </recommendedName>
</protein>
<gene>
    <name evidence="2" type="ORF">GEMMAAP_01170</name>
</gene>
<dbReference type="Proteomes" id="UP000076404">
    <property type="component" value="Chromosome"/>
</dbReference>
<dbReference type="STRING" id="1379270.GEMMAAP_01170"/>
<proteinExistence type="predicted"/>
<dbReference type="eggNOG" id="ENOG502ZK8Z">
    <property type="taxonomic scope" value="Bacteria"/>
</dbReference>
<accession>A0A143BGU0</accession>
<feature type="chain" id="PRO_5007506577" description="Outer membrane protein beta-barrel domain-containing protein" evidence="1">
    <location>
        <begin position="28"/>
        <end position="188"/>
    </location>
</feature>
<dbReference type="RefSeq" id="WP_026849105.1">
    <property type="nucleotide sequence ID" value="NZ_CP011454.1"/>
</dbReference>
<evidence type="ECO:0000256" key="1">
    <source>
        <dbReference type="SAM" id="SignalP"/>
    </source>
</evidence>
<evidence type="ECO:0000313" key="3">
    <source>
        <dbReference type="Proteomes" id="UP000076404"/>
    </source>
</evidence>
<reference evidence="2 3" key="2">
    <citation type="journal article" date="2016" name="Environ. Microbiol. Rep.">
        <title>Metagenomic evidence for the presence of phototrophic Gemmatimonadetes bacteria in diverse environments.</title>
        <authorList>
            <person name="Zeng Y."/>
            <person name="Baumbach J."/>
            <person name="Barbosa E.G."/>
            <person name="Azevedo V."/>
            <person name="Zhang C."/>
            <person name="Koblizek M."/>
        </authorList>
    </citation>
    <scope>NUCLEOTIDE SEQUENCE [LARGE SCALE GENOMIC DNA]</scope>
    <source>
        <strain evidence="2 3">AP64</strain>
    </source>
</reference>
<evidence type="ECO:0008006" key="4">
    <source>
        <dbReference type="Google" id="ProtNLM"/>
    </source>
</evidence>
<dbReference type="EMBL" id="CP011454">
    <property type="protein sequence ID" value="AMW03831.1"/>
    <property type="molecule type" value="Genomic_DNA"/>
</dbReference>
<organism evidence="2 3">
    <name type="scientific">Gemmatimonas phototrophica</name>
    <dbReference type="NCBI Taxonomy" id="1379270"/>
    <lineage>
        <taxon>Bacteria</taxon>
        <taxon>Pseudomonadati</taxon>
        <taxon>Gemmatimonadota</taxon>
        <taxon>Gemmatimonadia</taxon>
        <taxon>Gemmatimonadales</taxon>
        <taxon>Gemmatimonadaceae</taxon>
        <taxon>Gemmatimonas</taxon>
    </lineage>
</organism>
<dbReference type="KEGG" id="gph:GEMMAAP_01170"/>
<name>A0A143BGU0_9BACT</name>
<reference evidence="2 3" key="1">
    <citation type="journal article" date="2014" name="Proc. Natl. Acad. Sci. U.S.A.">
        <title>Functional type 2 photosynthetic reaction centers found in the rare bacterial phylum Gemmatimonadetes.</title>
        <authorList>
            <person name="Zeng Y."/>
            <person name="Feng F."/>
            <person name="Medova H."/>
            <person name="Dean J."/>
            <person name="Koblizek M."/>
        </authorList>
    </citation>
    <scope>NUCLEOTIDE SEQUENCE [LARGE SCALE GENOMIC DNA]</scope>
    <source>
        <strain evidence="2 3">AP64</strain>
    </source>
</reference>
<feature type="signal peptide" evidence="1">
    <location>
        <begin position="1"/>
        <end position="27"/>
    </location>
</feature>
<dbReference type="OrthoDB" id="9849992at2"/>
<evidence type="ECO:0000313" key="2">
    <source>
        <dbReference type="EMBL" id="AMW03831.1"/>
    </source>
</evidence>
<keyword evidence="1" id="KW-0732">Signal</keyword>